<accession>A0A1I5DNW0</accession>
<organism evidence="1 2">
    <name type="scientific">Geodermatophilus obscurus</name>
    <dbReference type="NCBI Taxonomy" id="1861"/>
    <lineage>
        <taxon>Bacteria</taxon>
        <taxon>Bacillati</taxon>
        <taxon>Actinomycetota</taxon>
        <taxon>Actinomycetes</taxon>
        <taxon>Geodermatophilales</taxon>
        <taxon>Geodermatophilaceae</taxon>
        <taxon>Geodermatophilus</taxon>
    </lineage>
</organism>
<evidence type="ECO:0000313" key="1">
    <source>
        <dbReference type="EMBL" id="SFO00932.1"/>
    </source>
</evidence>
<protein>
    <submittedName>
        <fullName evidence="1">Uncharacterized protein</fullName>
    </submittedName>
</protein>
<proteinExistence type="predicted"/>
<dbReference type="AlphaFoldDB" id="A0A1I5DNW0"/>
<name>A0A1I5DNW0_9ACTN</name>
<reference evidence="2" key="1">
    <citation type="submission" date="2016-10" db="EMBL/GenBank/DDBJ databases">
        <authorList>
            <person name="Varghese N."/>
            <person name="Submissions S."/>
        </authorList>
    </citation>
    <scope>NUCLEOTIDE SEQUENCE [LARGE SCALE GENOMIC DNA]</scope>
    <source>
        <strain evidence="2">DSM 43161</strain>
    </source>
</reference>
<sequence length="126" mass="14346">MVPQQAVYTFEGPSVLYVHPSLAAAEDYFEAIDLENDEYVFFGQDGTVIQPKVEDGRVVLTATLEQRADKLRQRLRTYLDHSGESNLALADDAAYLARLLLDRERECQKSRWLSRLSGILARRRTG</sequence>
<evidence type="ECO:0000313" key="2">
    <source>
        <dbReference type="Proteomes" id="UP000183642"/>
    </source>
</evidence>
<keyword evidence="2" id="KW-1185">Reference proteome</keyword>
<dbReference type="Proteomes" id="UP000183642">
    <property type="component" value="Unassembled WGS sequence"/>
</dbReference>
<dbReference type="EMBL" id="FOWE01000002">
    <property type="protein sequence ID" value="SFO00932.1"/>
    <property type="molecule type" value="Genomic_DNA"/>
</dbReference>
<gene>
    <name evidence="1" type="ORF">SAMN05660359_00927</name>
</gene>